<dbReference type="OrthoDB" id="3711263at2"/>
<feature type="transmembrane region" description="Helical" evidence="15">
    <location>
        <begin position="74"/>
        <end position="93"/>
    </location>
</feature>
<keyword evidence="11 14" id="KW-1015">Disulfide bond</keyword>
<comment type="subcellular location">
    <subcellularLocation>
        <location evidence="1">Cell inner membrane</location>
        <topology evidence="1">Multi-pass membrane protein</topology>
    </subcellularLocation>
    <subcellularLocation>
        <location evidence="14">Cell membrane</location>
        <topology evidence="14">Multi-pass membrane protein</topology>
    </subcellularLocation>
</comment>
<dbReference type="Proteomes" id="UP000253769">
    <property type="component" value="Unassembled WGS sequence"/>
</dbReference>
<evidence type="ECO:0000256" key="8">
    <source>
        <dbReference type="ARBA" id="ARBA00022989"/>
    </source>
</evidence>
<gene>
    <name evidence="14" type="primary">dsbB</name>
    <name evidence="16" type="ORF">DV711_09740</name>
</gene>
<dbReference type="GO" id="GO:0006457">
    <property type="term" value="P:protein folding"/>
    <property type="evidence" value="ECO:0007669"/>
    <property type="project" value="InterPro"/>
</dbReference>
<reference evidence="16 17" key="1">
    <citation type="submission" date="2018-07" db="EMBL/GenBank/DDBJ databases">
        <title>Motiliproteus coralliicola sp. nov., a bacterium isolated from Coral.</title>
        <authorList>
            <person name="Wang G."/>
        </authorList>
    </citation>
    <scope>NUCLEOTIDE SEQUENCE [LARGE SCALE GENOMIC DNA]</scope>
    <source>
        <strain evidence="16 17">C34</strain>
    </source>
</reference>
<dbReference type="AlphaFoldDB" id="A0A369WN09"/>
<evidence type="ECO:0000256" key="15">
    <source>
        <dbReference type="SAM" id="Phobius"/>
    </source>
</evidence>
<feature type="transmembrane region" description="Helical" evidence="15">
    <location>
        <begin position="12"/>
        <end position="32"/>
    </location>
</feature>
<keyword evidence="6 14" id="KW-0812">Transmembrane</keyword>
<evidence type="ECO:0000256" key="7">
    <source>
        <dbReference type="ARBA" id="ARBA00022982"/>
    </source>
</evidence>
<keyword evidence="3 14" id="KW-0813">Transport</keyword>
<dbReference type="GO" id="GO:0015035">
    <property type="term" value="F:protein-disulfide reductase activity"/>
    <property type="evidence" value="ECO:0007669"/>
    <property type="project" value="UniProtKB-UniRule"/>
</dbReference>
<dbReference type="PANTHER" id="PTHR36570">
    <property type="entry name" value="DISULFIDE BOND FORMATION PROTEIN B"/>
    <property type="match status" value="1"/>
</dbReference>
<keyword evidence="4 14" id="KW-1003">Cell membrane</keyword>
<keyword evidence="8 14" id="KW-1133">Transmembrane helix</keyword>
<accession>A0A369WN09</accession>
<organism evidence="16 17">
    <name type="scientific">Motiliproteus coralliicola</name>
    <dbReference type="NCBI Taxonomy" id="2283196"/>
    <lineage>
        <taxon>Bacteria</taxon>
        <taxon>Pseudomonadati</taxon>
        <taxon>Pseudomonadota</taxon>
        <taxon>Gammaproteobacteria</taxon>
        <taxon>Oceanospirillales</taxon>
        <taxon>Oceanospirillaceae</taxon>
        <taxon>Motiliproteus</taxon>
    </lineage>
</organism>
<dbReference type="InterPro" id="IPR003752">
    <property type="entry name" value="DiS_bond_form_DsbB/BdbC"/>
</dbReference>
<evidence type="ECO:0000256" key="11">
    <source>
        <dbReference type="ARBA" id="ARBA00023157"/>
    </source>
</evidence>
<evidence type="ECO:0000313" key="17">
    <source>
        <dbReference type="Proteomes" id="UP000253769"/>
    </source>
</evidence>
<evidence type="ECO:0000256" key="1">
    <source>
        <dbReference type="ARBA" id="ARBA00004429"/>
    </source>
</evidence>
<dbReference type="InterPro" id="IPR050183">
    <property type="entry name" value="DsbB"/>
</dbReference>
<evidence type="ECO:0000256" key="14">
    <source>
        <dbReference type="HAMAP-Rule" id="MF_00286"/>
    </source>
</evidence>
<evidence type="ECO:0000256" key="6">
    <source>
        <dbReference type="ARBA" id="ARBA00022692"/>
    </source>
</evidence>
<proteinExistence type="inferred from homology"/>
<feature type="transmembrane region" description="Helical" evidence="15">
    <location>
        <begin position="44"/>
        <end position="62"/>
    </location>
</feature>
<evidence type="ECO:0000256" key="3">
    <source>
        <dbReference type="ARBA" id="ARBA00022448"/>
    </source>
</evidence>
<dbReference type="PANTHER" id="PTHR36570:SF3">
    <property type="entry name" value="DISULFIDE BOND FORMATION PROTEIN B"/>
    <property type="match status" value="1"/>
</dbReference>
<feature type="transmembrane region" description="Helical" evidence="15">
    <location>
        <begin position="137"/>
        <end position="158"/>
    </location>
</feature>
<keyword evidence="17" id="KW-1185">Reference proteome</keyword>
<dbReference type="GO" id="GO:0005886">
    <property type="term" value="C:plasma membrane"/>
    <property type="evidence" value="ECO:0007669"/>
    <property type="project" value="UniProtKB-SubCell"/>
</dbReference>
<comment type="caution">
    <text evidence="14">Lacks conserved residue(s) required for the propagation of feature annotation.</text>
</comment>
<evidence type="ECO:0000256" key="12">
    <source>
        <dbReference type="ARBA" id="ARBA00023186"/>
    </source>
</evidence>
<comment type="function">
    <text evidence="14">Required for disulfide bond formation in some periplasmic proteins. Acts by oxidizing the DsbA protein.</text>
</comment>
<keyword evidence="10 14" id="KW-0472">Membrane</keyword>
<dbReference type="Gene3D" id="1.20.1550.10">
    <property type="entry name" value="DsbB-like"/>
    <property type="match status" value="1"/>
</dbReference>
<feature type="topological domain" description="Cytoplasmic" evidence="14">
    <location>
        <begin position="1"/>
        <end position="12"/>
    </location>
</feature>
<dbReference type="InterPro" id="IPR023380">
    <property type="entry name" value="DsbB-like_sf"/>
</dbReference>
<evidence type="ECO:0000256" key="2">
    <source>
        <dbReference type="ARBA" id="ARBA00008823"/>
    </source>
</evidence>
<evidence type="ECO:0000256" key="13">
    <source>
        <dbReference type="ARBA" id="ARBA00023284"/>
    </source>
</evidence>
<feature type="topological domain" description="Cytoplasmic" evidence="14">
    <location>
        <begin position="66"/>
        <end position="71"/>
    </location>
</feature>
<comment type="caution">
    <text evidence="16">The sequence shown here is derived from an EMBL/GenBank/DDBJ whole genome shotgun (WGS) entry which is preliminary data.</text>
</comment>
<feature type="topological domain" description="Cytoplasmic" evidence="14">
    <location>
        <begin position="166"/>
        <end position="172"/>
    </location>
</feature>
<evidence type="ECO:0000256" key="5">
    <source>
        <dbReference type="ARBA" id="ARBA00022519"/>
    </source>
</evidence>
<dbReference type="EMBL" id="QQOH01000002">
    <property type="protein sequence ID" value="RDE23067.1"/>
    <property type="molecule type" value="Genomic_DNA"/>
</dbReference>
<dbReference type="Pfam" id="PF02600">
    <property type="entry name" value="DsbB"/>
    <property type="match status" value="1"/>
</dbReference>
<keyword evidence="9 14" id="KW-0560">Oxidoreductase</keyword>
<dbReference type="GO" id="GO:0009055">
    <property type="term" value="F:electron transfer activity"/>
    <property type="evidence" value="ECO:0007669"/>
    <property type="project" value="UniProtKB-UniRule"/>
</dbReference>
<evidence type="ECO:0000313" key="16">
    <source>
        <dbReference type="EMBL" id="RDE23067.1"/>
    </source>
</evidence>
<dbReference type="SUPFAM" id="SSF158442">
    <property type="entry name" value="DsbB-like"/>
    <property type="match status" value="1"/>
</dbReference>
<evidence type="ECO:0000256" key="10">
    <source>
        <dbReference type="ARBA" id="ARBA00023136"/>
    </source>
</evidence>
<sequence length="172" mass="19251">MDDSSLSRYRGLNFLGLISCISALAFAVIYLQQRLGLEPCPLCMASRLMVVALAATFLLAWLHNPRQLGQRFYALLGILLSLSGIGLNLRHIWLQSLPGDQVPECGPGLNYLLENFPLQQAFSIILSGSGECAEVQWTLFGLSLPQQTLLLFLFLLSLQVTQFRKKKRSYFN</sequence>
<comment type="similarity">
    <text evidence="2 14">Belongs to the DsbB family.</text>
</comment>
<feature type="disulfide bond" description="Redox-active" evidence="14">
    <location>
        <begin position="40"/>
        <end position="43"/>
    </location>
</feature>
<dbReference type="HAMAP" id="MF_00286">
    <property type="entry name" value="DsbB"/>
    <property type="match status" value="1"/>
</dbReference>
<keyword evidence="7 14" id="KW-0249">Electron transport</keyword>
<keyword evidence="12 14" id="KW-0143">Chaperone</keyword>
<dbReference type="InterPro" id="IPR022920">
    <property type="entry name" value="Disulphide_bond_form_DsbB"/>
</dbReference>
<name>A0A369WN09_9GAMM</name>
<keyword evidence="5" id="KW-0997">Cell inner membrane</keyword>
<keyword evidence="13 14" id="KW-0676">Redox-active center</keyword>
<evidence type="ECO:0000256" key="4">
    <source>
        <dbReference type="ARBA" id="ARBA00022475"/>
    </source>
</evidence>
<feature type="topological domain" description="Periplasmic" evidence="14">
    <location>
        <begin position="31"/>
        <end position="48"/>
    </location>
</feature>
<protein>
    <recommendedName>
        <fullName evidence="14">Disulfide bond formation protein B</fullName>
    </recommendedName>
    <alternativeName>
        <fullName evidence="14">Disulfide oxidoreductase</fullName>
    </alternativeName>
</protein>
<evidence type="ECO:0000256" key="9">
    <source>
        <dbReference type="ARBA" id="ARBA00023002"/>
    </source>
</evidence>